<evidence type="ECO:0000256" key="2">
    <source>
        <dbReference type="SAM" id="SignalP"/>
    </source>
</evidence>
<keyword evidence="2" id="KW-0732">Signal</keyword>
<comment type="caution">
    <text evidence="3">The sequence shown here is derived from an EMBL/GenBank/DDBJ whole genome shotgun (WGS) entry which is preliminary data.</text>
</comment>
<feature type="compositionally biased region" description="Polar residues" evidence="1">
    <location>
        <begin position="126"/>
        <end position="145"/>
    </location>
</feature>
<accession>A0AAJ1Q5T8</accession>
<feature type="signal peptide" evidence="2">
    <location>
        <begin position="1"/>
        <end position="23"/>
    </location>
</feature>
<dbReference type="Proteomes" id="UP001229251">
    <property type="component" value="Unassembled WGS sequence"/>
</dbReference>
<feature type="compositionally biased region" description="Polar residues" evidence="1">
    <location>
        <begin position="105"/>
        <end position="117"/>
    </location>
</feature>
<feature type="compositionally biased region" description="Low complexity" evidence="1">
    <location>
        <begin position="31"/>
        <end position="57"/>
    </location>
</feature>
<dbReference type="AlphaFoldDB" id="A0AAJ1Q5T8"/>
<feature type="compositionally biased region" description="Basic and acidic residues" evidence="1">
    <location>
        <begin position="71"/>
        <end position="88"/>
    </location>
</feature>
<protein>
    <submittedName>
        <fullName evidence="3">Uncharacterized protein</fullName>
    </submittedName>
</protein>
<reference evidence="3" key="1">
    <citation type="submission" date="2023-05" db="EMBL/GenBank/DDBJ databases">
        <title>Cataloging the Phylogenetic Diversity of Human Bladder Bacteria.</title>
        <authorList>
            <person name="Du J."/>
        </authorList>
    </citation>
    <scope>NUCLEOTIDE SEQUENCE</scope>
    <source>
        <strain evidence="3">UMB1231</strain>
    </source>
</reference>
<proteinExistence type="predicted"/>
<dbReference type="RefSeq" id="WP_101975569.1">
    <property type="nucleotide sequence ID" value="NZ_CAUPDI010000003.1"/>
</dbReference>
<dbReference type="EMBL" id="JASOOE010000008">
    <property type="protein sequence ID" value="MDK7187412.1"/>
    <property type="molecule type" value="Genomic_DNA"/>
</dbReference>
<name>A0AAJ1Q5T8_9LACT</name>
<gene>
    <name evidence="3" type="ORF">QP433_05410</name>
</gene>
<evidence type="ECO:0000313" key="3">
    <source>
        <dbReference type="EMBL" id="MDK7187412.1"/>
    </source>
</evidence>
<sequence length="363" mass="40436">MKKTLSILLASALLLSHLTTVLATDDRQNNPEGTEPPTTGSTTPTGDQNTGDQTTGESSKENQESSQESSQQKDKENPEGESKEEKESNNAVSENEESTGDKTDQNNNNSGSNTPAVTPSVPRPTNPSNYHPVTPTVPTDSQEVTHNSEETTQEEGEVESSINLLEGDFVTFHANIFTSEAEADHFMELIDQDPATKDRFVAEKEVVSEDFVIVKVTYAEEVEEAGRYIIFYVASEFETQEEAQQYLDHNLRIYPDIFNAGQVLELEQGYDVIFGIRPKADTQALTYDEESLEIEYKADRLAYTYTVDADPVTGEFNDEIQKAVIEAFPDTFEFSQVELDSGRIEVTMTPIIKDQPEETTQQE</sequence>
<organism evidence="3 4">
    <name type="scientific">Facklamia hominis</name>
    <dbReference type="NCBI Taxonomy" id="178214"/>
    <lineage>
        <taxon>Bacteria</taxon>
        <taxon>Bacillati</taxon>
        <taxon>Bacillota</taxon>
        <taxon>Bacilli</taxon>
        <taxon>Lactobacillales</taxon>
        <taxon>Aerococcaceae</taxon>
        <taxon>Facklamia</taxon>
    </lineage>
</organism>
<evidence type="ECO:0000256" key="1">
    <source>
        <dbReference type="SAM" id="MobiDB-lite"/>
    </source>
</evidence>
<evidence type="ECO:0000313" key="4">
    <source>
        <dbReference type="Proteomes" id="UP001229251"/>
    </source>
</evidence>
<feature type="chain" id="PRO_5042520859" evidence="2">
    <location>
        <begin position="24"/>
        <end position="363"/>
    </location>
</feature>
<feature type="region of interest" description="Disordered" evidence="1">
    <location>
        <begin position="22"/>
        <end position="159"/>
    </location>
</feature>